<evidence type="ECO:0000256" key="5">
    <source>
        <dbReference type="ARBA" id="ARBA00023004"/>
    </source>
</evidence>
<dbReference type="Pfam" id="PF00903">
    <property type="entry name" value="Glyoxalase"/>
    <property type="match status" value="1"/>
</dbReference>
<dbReference type="SUPFAM" id="SSF54593">
    <property type="entry name" value="Glyoxalase/Bleomycin resistance protein/Dihydroxybiphenyl dioxygenase"/>
    <property type="match status" value="1"/>
</dbReference>
<dbReference type="InterPro" id="IPR041736">
    <property type="entry name" value="4OHPhenylPyrv_dOase_N"/>
</dbReference>
<dbReference type="eggNOG" id="KOG0638">
    <property type="taxonomic scope" value="Eukaryota"/>
</dbReference>
<gene>
    <name evidence="7" type="ORF">DICPUDRAFT_158589</name>
</gene>
<keyword evidence="8" id="KW-1185">Reference proteome</keyword>
<dbReference type="InterPro" id="IPR029068">
    <property type="entry name" value="Glyas_Bleomycin-R_OHBP_Dase"/>
</dbReference>
<accession>F1A1Z5</accession>
<dbReference type="OMA" id="DHIATCI"/>
<dbReference type="CDD" id="cd07250">
    <property type="entry name" value="HPPD_C_like"/>
    <property type="match status" value="1"/>
</dbReference>
<dbReference type="PROSITE" id="PS51819">
    <property type="entry name" value="VOC"/>
    <property type="match status" value="2"/>
</dbReference>
<dbReference type="PANTHER" id="PTHR11959:SF6">
    <property type="entry name" value="VOC DOMAIN-CONTAINING PROTEIN"/>
    <property type="match status" value="1"/>
</dbReference>
<evidence type="ECO:0000256" key="1">
    <source>
        <dbReference type="ARBA" id="ARBA00001962"/>
    </source>
</evidence>
<comment type="similarity">
    <text evidence="2">Belongs to the 4HPPD family.</text>
</comment>
<dbReference type="VEuPathDB" id="AmoebaDB:DICPUDRAFT_158589"/>
<evidence type="ECO:0000256" key="3">
    <source>
        <dbReference type="ARBA" id="ARBA00022723"/>
    </source>
</evidence>
<dbReference type="PANTHER" id="PTHR11959">
    <property type="entry name" value="4-HYDROXYPHENYLPYRUVATE DIOXYGENASE"/>
    <property type="match status" value="1"/>
</dbReference>
<keyword evidence="5" id="KW-0408">Iron</keyword>
<comment type="cofactor">
    <cofactor evidence="1">
        <name>Fe cation</name>
        <dbReference type="ChEBI" id="CHEBI:24875"/>
    </cofactor>
</comment>
<dbReference type="RefSeq" id="XP_003293693.1">
    <property type="nucleotide sequence ID" value="XM_003293645.1"/>
</dbReference>
<protein>
    <recommendedName>
        <fullName evidence="6">VOC domain-containing protein</fullName>
    </recommendedName>
</protein>
<dbReference type="Gene3D" id="3.10.180.10">
    <property type="entry name" value="2,3-Dihydroxybiphenyl 1,2-Dioxygenase, domain 1"/>
    <property type="match status" value="2"/>
</dbReference>
<dbReference type="STRING" id="5786.F1A1Z5"/>
<dbReference type="InParanoid" id="F1A1Z5"/>
<dbReference type="EMBL" id="GL871392">
    <property type="protein sequence ID" value="EGC29785.1"/>
    <property type="molecule type" value="Genomic_DNA"/>
</dbReference>
<reference evidence="8" key="1">
    <citation type="journal article" date="2011" name="Genome Biol.">
        <title>Comparative genomics of the social amoebae Dictyostelium discoideum and Dictyostelium purpureum.</title>
        <authorList>
            <consortium name="US DOE Joint Genome Institute (JGI-PGF)"/>
            <person name="Sucgang R."/>
            <person name="Kuo A."/>
            <person name="Tian X."/>
            <person name="Salerno W."/>
            <person name="Parikh A."/>
            <person name="Feasley C.L."/>
            <person name="Dalin E."/>
            <person name="Tu H."/>
            <person name="Huang E."/>
            <person name="Barry K."/>
            <person name="Lindquist E."/>
            <person name="Shapiro H."/>
            <person name="Bruce D."/>
            <person name="Schmutz J."/>
            <person name="Salamov A."/>
            <person name="Fey P."/>
            <person name="Gaudet P."/>
            <person name="Anjard C."/>
            <person name="Babu M.M."/>
            <person name="Basu S."/>
            <person name="Bushmanova Y."/>
            <person name="van der Wel H."/>
            <person name="Katoh-Kurasawa M."/>
            <person name="Dinh C."/>
            <person name="Coutinho P.M."/>
            <person name="Saito T."/>
            <person name="Elias M."/>
            <person name="Schaap P."/>
            <person name="Kay R.R."/>
            <person name="Henrissat B."/>
            <person name="Eichinger L."/>
            <person name="Rivero F."/>
            <person name="Putnam N.H."/>
            <person name="West C.M."/>
            <person name="Loomis W.F."/>
            <person name="Chisholm R.L."/>
            <person name="Shaulsky G."/>
            <person name="Strassmann J.E."/>
            <person name="Queller D.C."/>
            <person name="Kuspa A."/>
            <person name="Grigoriev I.V."/>
        </authorList>
    </citation>
    <scope>NUCLEOTIDE SEQUENCE [LARGE SCALE GENOMIC DNA]</scope>
    <source>
        <strain evidence="8">QSDP1</strain>
    </source>
</reference>
<sequence length="460" mass="53134">MKENNIQNNIQFIDNLEFWVSNGKSFIKSYLQPLNFNVIGTRFNKERTRVQYLLLNNIISRDNLEIGFEIENNSYIKDREHQFIIVTSSISSKDIEFHSKHQQHGDFIQNITFYCRDIKAAFNKSIEGGAISVLEPIIEKFNNELDIVERAVIQSPFKDLNHTFINRDIGSLEEKQSNNPLRLFPQFNALNDLDNFNVDSRSLLFKSLNGITGSLDHVATCVKHGEMNHFVQWYHKCLNFKLLSDSVNDGDNLENELILDKNFYVISKKDFKYTKKENIGLKMAVLSNQPSNTQHYKTPPIQFVISEAIEGGEGQIEQFIHYFNGSGVQHLAFNSSDIFKAVDNAKSQKLEFVYIPESYYNKLDERLKHLFPNGIPEELKSSLMKYRILIDSDSEQIINQSNNKDIGYIKQIFTKYISDSPTIFFELIERSNALGFGKGNIIALFESLEKESESKIVLNK</sequence>
<dbReference type="CDD" id="cd08342">
    <property type="entry name" value="HPPD_N_like"/>
    <property type="match status" value="1"/>
</dbReference>
<dbReference type="GeneID" id="10505005"/>
<evidence type="ECO:0000256" key="4">
    <source>
        <dbReference type="ARBA" id="ARBA00022737"/>
    </source>
</evidence>
<name>F1A1Z5_DICPU</name>
<dbReference type="Proteomes" id="UP000001064">
    <property type="component" value="Unassembled WGS sequence"/>
</dbReference>
<evidence type="ECO:0000313" key="7">
    <source>
        <dbReference type="EMBL" id="EGC29785.1"/>
    </source>
</evidence>
<dbReference type="GO" id="GO:0006572">
    <property type="term" value="P:L-tyrosine catabolic process"/>
    <property type="evidence" value="ECO:0000318"/>
    <property type="project" value="GO_Central"/>
</dbReference>
<dbReference type="InterPro" id="IPR004360">
    <property type="entry name" value="Glyas_Fos-R_dOase_dom"/>
</dbReference>
<dbReference type="OrthoDB" id="414569at2759"/>
<evidence type="ECO:0000313" key="8">
    <source>
        <dbReference type="Proteomes" id="UP000001064"/>
    </source>
</evidence>
<dbReference type="KEGG" id="dpp:DICPUDRAFT_158589"/>
<evidence type="ECO:0000256" key="2">
    <source>
        <dbReference type="ARBA" id="ARBA00005877"/>
    </source>
</evidence>
<proteinExistence type="inferred from homology"/>
<organism evidence="7 8">
    <name type="scientific">Dictyostelium purpureum</name>
    <name type="common">Slime mold</name>
    <dbReference type="NCBI Taxonomy" id="5786"/>
    <lineage>
        <taxon>Eukaryota</taxon>
        <taxon>Amoebozoa</taxon>
        <taxon>Evosea</taxon>
        <taxon>Eumycetozoa</taxon>
        <taxon>Dictyostelia</taxon>
        <taxon>Dictyosteliales</taxon>
        <taxon>Dictyosteliaceae</taxon>
        <taxon>Dictyostelium</taxon>
    </lineage>
</organism>
<dbReference type="GO" id="GO:0046872">
    <property type="term" value="F:metal ion binding"/>
    <property type="evidence" value="ECO:0007669"/>
    <property type="project" value="UniProtKB-KW"/>
</dbReference>
<dbReference type="GO" id="GO:0003868">
    <property type="term" value="F:4-hydroxyphenylpyruvate dioxygenase activity"/>
    <property type="evidence" value="ECO:0000318"/>
    <property type="project" value="GO_Central"/>
</dbReference>
<evidence type="ECO:0000259" key="6">
    <source>
        <dbReference type="PROSITE" id="PS51819"/>
    </source>
</evidence>
<feature type="domain" description="VOC" evidence="6">
    <location>
        <begin position="214"/>
        <end position="386"/>
    </location>
</feature>
<dbReference type="InterPro" id="IPR005956">
    <property type="entry name" value="4OHPhenylPyrv_dOase"/>
</dbReference>
<feature type="domain" description="VOC" evidence="6">
    <location>
        <begin position="12"/>
        <end position="167"/>
    </location>
</feature>
<keyword evidence="4" id="KW-0677">Repeat</keyword>
<dbReference type="InterPro" id="IPR037523">
    <property type="entry name" value="VOC_core"/>
</dbReference>
<keyword evidence="3" id="KW-0479">Metal-binding</keyword>
<dbReference type="AlphaFoldDB" id="F1A1Z5"/>
<dbReference type="InterPro" id="IPR041735">
    <property type="entry name" value="4OHPhenylPyrv_dOase_C"/>
</dbReference>